<dbReference type="PROSITE" id="PS00211">
    <property type="entry name" value="ABC_TRANSPORTER_1"/>
    <property type="match status" value="1"/>
</dbReference>
<feature type="domain" description="ABC transporter" evidence="5">
    <location>
        <begin position="2"/>
        <end position="239"/>
    </location>
</feature>
<dbReference type="EMBL" id="AOFT01000001">
    <property type="protein sequence ID" value="EMR07857.1"/>
    <property type="molecule type" value="Genomic_DNA"/>
</dbReference>
<dbReference type="Proteomes" id="UP000011919">
    <property type="component" value="Unassembled WGS sequence"/>
</dbReference>
<evidence type="ECO:0000256" key="1">
    <source>
        <dbReference type="ARBA" id="ARBA00022448"/>
    </source>
</evidence>
<dbReference type="PROSITE" id="PS50893">
    <property type="entry name" value="ABC_TRANSPORTER_2"/>
    <property type="match status" value="1"/>
</dbReference>
<dbReference type="InterPro" id="IPR027417">
    <property type="entry name" value="P-loop_NTPase"/>
</dbReference>
<dbReference type="AlphaFoldDB" id="M7NKX6"/>
<organism evidence="6 7">
    <name type="scientific">Bhargavaea cecembensis DSE10</name>
    <dbReference type="NCBI Taxonomy" id="1235279"/>
    <lineage>
        <taxon>Bacteria</taxon>
        <taxon>Bacillati</taxon>
        <taxon>Bacillota</taxon>
        <taxon>Bacilli</taxon>
        <taxon>Bacillales</taxon>
        <taxon>Caryophanaceae</taxon>
        <taxon>Bhargavaea</taxon>
    </lineage>
</organism>
<keyword evidence="3 6" id="KW-0067">ATP-binding</keyword>
<dbReference type="GO" id="GO:0016887">
    <property type="term" value="F:ATP hydrolysis activity"/>
    <property type="evidence" value="ECO:0007669"/>
    <property type="project" value="InterPro"/>
</dbReference>
<keyword evidence="7" id="KW-1185">Reference proteome</keyword>
<accession>M7NKX6</accession>
<dbReference type="InterPro" id="IPR002808">
    <property type="entry name" value="AdoCbi_amidolase"/>
</dbReference>
<keyword evidence="2" id="KW-0547">Nucleotide-binding</keyword>
<dbReference type="RefSeq" id="WP_008296616.1">
    <property type="nucleotide sequence ID" value="NZ_AOFT01000001.1"/>
</dbReference>
<evidence type="ECO:0000256" key="2">
    <source>
        <dbReference type="ARBA" id="ARBA00022741"/>
    </source>
</evidence>
<dbReference type="SUPFAM" id="SSF52540">
    <property type="entry name" value="P-loop containing nucleoside triphosphate hydrolases"/>
    <property type="match status" value="1"/>
</dbReference>
<gene>
    <name evidence="6" type="primary">yusV_1</name>
    <name evidence="6" type="ORF">C772_00186</name>
</gene>
<dbReference type="eggNOG" id="COG1865">
    <property type="taxonomic scope" value="Bacteria"/>
</dbReference>
<keyword evidence="4" id="KW-1278">Translocase</keyword>
<reference evidence="6 7" key="1">
    <citation type="journal article" date="2013" name="Genome Announc.">
        <title>Draft Genome Sequence of Bhargavaea cecembensis Strain DSE10T, Isolated from a Deep-Sea Sediment Sample Collected at a Depth of 5,904 m from the Chagos-Laccadive Ridge System in the Indian Ocean.</title>
        <authorList>
            <person name="Shivaji S."/>
            <person name="Ara S."/>
            <person name="Begum Z."/>
            <person name="Ruth M."/>
            <person name="Singh A."/>
            <person name="Kumar Pinnaka A."/>
        </authorList>
    </citation>
    <scope>NUCLEOTIDE SEQUENCE [LARGE SCALE GENOMIC DNA]</scope>
    <source>
        <strain evidence="6 7">DSE10</strain>
    </source>
</reference>
<dbReference type="eggNOG" id="COG1120">
    <property type="taxonomic scope" value="Bacteria"/>
</dbReference>
<dbReference type="OrthoDB" id="9787851at2"/>
<dbReference type="Pfam" id="PF01955">
    <property type="entry name" value="CbiZ"/>
    <property type="match status" value="1"/>
</dbReference>
<dbReference type="InterPro" id="IPR003439">
    <property type="entry name" value="ABC_transporter-like_ATP-bd"/>
</dbReference>
<name>M7NKX6_9BACL</name>
<keyword evidence="1" id="KW-0813">Transport</keyword>
<dbReference type="PANTHER" id="PTHR42794:SF1">
    <property type="entry name" value="HEMIN IMPORT ATP-BINDING PROTEIN HMUV"/>
    <property type="match status" value="1"/>
</dbReference>
<protein>
    <submittedName>
        <fullName evidence="6">Putative siderophore transport system ATP-binding protein YusV</fullName>
    </submittedName>
</protein>
<dbReference type="InterPro" id="IPR017871">
    <property type="entry name" value="ABC_transporter-like_CS"/>
</dbReference>
<dbReference type="FunFam" id="3.40.50.300:FF:000134">
    <property type="entry name" value="Iron-enterobactin ABC transporter ATP-binding protein"/>
    <property type="match status" value="1"/>
</dbReference>
<evidence type="ECO:0000259" key="5">
    <source>
        <dbReference type="PROSITE" id="PS50893"/>
    </source>
</evidence>
<dbReference type="GO" id="GO:0005524">
    <property type="term" value="F:ATP binding"/>
    <property type="evidence" value="ECO:0007669"/>
    <property type="project" value="UniProtKB-KW"/>
</dbReference>
<dbReference type="SMART" id="SM00382">
    <property type="entry name" value="AAA"/>
    <property type="match status" value="1"/>
</dbReference>
<dbReference type="PANTHER" id="PTHR42794">
    <property type="entry name" value="HEMIN IMPORT ATP-BINDING PROTEIN HMUV"/>
    <property type="match status" value="1"/>
</dbReference>
<dbReference type="Gene3D" id="3.40.50.300">
    <property type="entry name" value="P-loop containing nucleotide triphosphate hydrolases"/>
    <property type="match status" value="1"/>
</dbReference>
<dbReference type="STRING" id="1235279.C772_00186"/>
<evidence type="ECO:0000313" key="7">
    <source>
        <dbReference type="Proteomes" id="UP000011919"/>
    </source>
</evidence>
<sequence length="496" mass="53377">MLEAVRIRGGYGQEDVIRDVSFSAAAGEFVGILGPNGCGKSTLIKLISGLLPVRSGTVRIGGSDAAGFSKKEFARKVAVLPQLHHNAFSQTVRETVALGRYPHQTGLFPGWKNSDERAVLRAMDASGIADFGEKRIDLLSGGERQRVFVAQALAQEAPILLLDEPTNHLDIAHQQQLLDSVRNLAKEQGTAVVSIFHDINLAALYCDSLILMSDGQIAAEGTPDEVVREDIISDVYGARVDARIHPEIPKPQILLLPAGKEKTAAEVRAADFTVTADEVRFEADRPLRTVSSAVLNAGAGWARLFINRRVDPEYSTVDVREEMADYVRKTGGKPAETVAMMTAVPVGRAVIRDYREGDVRLTVMVTAATGHALDASVRQPSRCEWRPGTINTWVMINGRLPDEAFVQALVTATEAKSAVLNRMGIRDPETGTPATGTATDSLLIAATQSGPDLPYAGPLTQLGALIGRAVGECTEEAIRREQAHTGKNTGNSPEYQ</sequence>
<dbReference type="CDD" id="cd03214">
    <property type="entry name" value="ABC_Iron-Siderophores_B12_Hemin"/>
    <property type="match status" value="1"/>
</dbReference>
<evidence type="ECO:0000313" key="6">
    <source>
        <dbReference type="EMBL" id="EMR07857.1"/>
    </source>
</evidence>
<proteinExistence type="predicted"/>
<comment type="caution">
    <text evidence="6">The sequence shown here is derived from an EMBL/GenBank/DDBJ whole genome shotgun (WGS) entry which is preliminary data.</text>
</comment>
<evidence type="ECO:0000256" key="4">
    <source>
        <dbReference type="ARBA" id="ARBA00022967"/>
    </source>
</evidence>
<dbReference type="InterPro" id="IPR003593">
    <property type="entry name" value="AAA+_ATPase"/>
</dbReference>
<evidence type="ECO:0000256" key="3">
    <source>
        <dbReference type="ARBA" id="ARBA00022840"/>
    </source>
</evidence>
<dbReference type="Pfam" id="PF00005">
    <property type="entry name" value="ABC_tran"/>
    <property type="match status" value="1"/>
</dbReference>
<dbReference type="PATRIC" id="fig|1235279.3.peg.194"/>